<dbReference type="PROSITE" id="PS00237">
    <property type="entry name" value="G_PROTEIN_RECEP_F1_1"/>
    <property type="match status" value="1"/>
</dbReference>
<dbReference type="PRINTS" id="PR00237">
    <property type="entry name" value="GPCRRHODOPSN"/>
</dbReference>
<feature type="transmembrane region" description="Helical" evidence="10">
    <location>
        <begin position="210"/>
        <end position="238"/>
    </location>
</feature>
<dbReference type="SUPFAM" id="SSF81321">
    <property type="entry name" value="Family A G protein-coupled receptor-like"/>
    <property type="match status" value="1"/>
</dbReference>
<feature type="domain" description="G-protein coupled receptors family 1 profile" evidence="11">
    <location>
        <begin position="61"/>
        <end position="375"/>
    </location>
</feature>
<feature type="compositionally biased region" description="Polar residues" evidence="9">
    <location>
        <begin position="261"/>
        <end position="283"/>
    </location>
</feature>
<dbReference type="PANTHER" id="PTHR24238">
    <property type="entry name" value="G-PROTEIN COUPLED RECEPTOR"/>
    <property type="match status" value="1"/>
</dbReference>
<accession>A0A2H4V230</accession>
<dbReference type="AlphaFoldDB" id="A0A2H4V230"/>
<name>A0A2H4V230_ARGIR</name>
<comment type="similarity">
    <text evidence="8">Belongs to the G-protein coupled receptor 1 family.</text>
</comment>
<feature type="compositionally biased region" description="Basic and acidic residues" evidence="9">
    <location>
        <begin position="249"/>
        <end position="260"/>
    </location>
</feature>
<dbReference type="Pfam" id="PF00001">
    <property type="entry name" value="7tm_1"/>
    <property type="match status" value="1"/>
</dbReference>
<evidence type="ECO:0000256" key="7">
    <source>
        <dbReference type="ARBA" id="ARBA00023224"/>
    </source>
</evidence>
<reference evidence="12" key="1">
    <citation type="journal article" date="2017" name="Biol. Bull.">
        <title>Strategy to Identify and Test Putative Light-Sensitive Non-Opsin G-Protein-Coupled Receptors: A Case Study.</title>
        <authorList>
            <person name="Faggionato D."/>
            <person name="Serb J.M."/>
        </authorList>
    </citation>
    <scope>NUCLEOTIDE SEQUENCE</scope>
</reference>
<keyword evidence="3 10" id="KW-1133">Transmembrane helix</keyword>
<comment type="subcellular location">
    <subcellularLocation>
        <location evidence="1">Membrane</location>
        <topology evidence="1">Multi-pass membrane protein</topology>
    </subcellularLocation>
</comment>
<dbReference type="InterPro" id="IPR017452">
    <property type="entry name" value="GPCR_Rhodpsn_7TM"/>
</dbReference>
<proteinExistence type="evidence at transcript level"/>
<evidence type="ECO:0000256" key="8">
    <source>
        <dbReference type="RuleBase" id="RU000688"/>
    </source>
</evidence>
<feature type="transmembrane region" description="Helical" evidence="10">
    <location>
        <begin position="81"/>
        <end position="98"/>
    </location>
</feature>
<dbReference type="EMBL" id="MF360798">
    <property type="protein sequence ID" value="AUB29347.1"/>
    <property type="molecule type" value="mRNA"/>
</dbReference>
<dbReference type="GO" id="GO:0016020">
    <property type="term" value="C:membrane"/>
    <property type="evidence" value="ECO:0007669"/>
    <property type="project" value="UniProtKB-SubCell"/>
</dbReference>
<feature type="transmembrane region" description="Helical" evidence="10">
    <location>
        <begin position="118"/>
        <end position="139"/>
    </location>
</feature>
<feature type="transmembrane region" description="Helical" evidence="10">
    <location>
        <begin position="47"/>
        <end position="69"/>
    </location>
</feature>
<evidence type="ECO:0000256" key="4">
    <source>
        <dbReference type="ARBA" id="ARBA00023040"/>
    </source>
</evidence>
<evidence type="ECO:0000256" key="10">
    <source>
        <dbReference type="SAM" id="Phobius"/>
    </source>
</evidence>
<dbReference type="GO" id="GO:0004930">
    <property type="term" value="F:G protein-coupled receptor activity"/>
    <property type="evidence" value="ECO:0007669"/>
    <property type="project" value="UniProtKB-KW"/>
</dbReference>
<dbReference type="InterPro" id="IPR000276">
    <property type="entry name" value="GPCR_Rhodpsn"/>
</dbReference>
<evidence type="ECO:0000256" key="6">
    <source>
        <dbReference type="ARBA" id="ARBA00023170"/>
    </source>
</evidence>
<feature type="transmembrane region" description="Helical" evidence="10">
    <location>
        <begin position="364"/>
        <end position="382"/>
    </location>
</feature>
<feature type="region of interest" description="Disordered" evidence="9">
    <location>
        <begin position="249"/>
        <end position="301"/>
    </location>
</feature>
<dbReference type="CDD" id="cd00637">
    <property type="entry name" value="7tm_classA_rhodopsin-like"/>
    <property type="match status" value="1"/>
</dbReference>
<keyword evidence="4 8" id="KW-0297">G-protein coupled receptor</keyword>
<evidence type="ECO:0000259" key="11">
    <source>
        <dbReference type="PROSITE" id="PS50262"/>
    </source>
</evidence>
<dbReference type="Gene3D" id="1.20.1070.10">
    <property type="entry name" value="Rhodopsin 7-helix transmembrane proteins"/>
    <property type="match status" value="1"/>
</dbReference>
<evidence type="ECO:0000256" key="9">
    <source>
        <dbReference type="SAM" id="MobiDB-lite"/>
    </source>
</evidence>
<organism evidence="12">
    <name type="scientific">Argopecten irradians</name>
    <name type="common">Bay scallop</name>
    <name type="synonym">Aequipecten irradians</name>
    <dbReference type="NCBI Taxonomy" id="31199"/>
    <lineage>
        <taxon>Eukaryota</taxon>
        <taxon>Metazoa</taxon>
        <taxon>Spiralia</taxon>
        <taxon>Lophotrochozoa</taxon>
        <taxon>Mollusca</taxon>
        <taxon>Bivalvia</taxon>
        <taxon>Autobranchia</taxon>
        <taxon>Pteriomorphia</taxon>
        <taxon>Pectinida</taxon>
        <taxon>Pectinoidea</taxon>
        <taxon>Pectinidae</taxon>
        <taxon>Argopecten</taxon>
    </lineage>
</organism>
<dbReference type="PROSITE" id="PS50262">
    <property type="entry name" value="G_PROTEIN_RECEP_F1_2"/>
    <property type="match status" value="1"/>
</dbReference>
<evidence type="ECO:0000256" key="3">
    <source>
        <dbReference type="ARBA" id="ARBA00022989"/>
    </source>
</evidence>
<keyword evidence="2 8" id="KW-0812">Transmembrane</keyword>
<keyword evidence="7 8" id="KW-0807">Transducer</keyword>
<evidence type="ECO:0000256" key="5">
    <source>
        <dbReference type="ARBA" id="ARBA00023136"/>
    </source>
</evidence>
<protein>
    <submittedName>
        <fullName evidence="12">OX2R1-like protein</fullName>
    </submittedName>
</protein>
<evidence type="ECO:0000256" key="2">
    <source>
        <dbReference type="ARBA" id="ARBA00022692"/>
    </source>
</evidence>
<evidence type="ECO:0000256" key="1">
    <source>
        <dbReference type="ARBA" id="ARBA00004141"/>
    </source>
</evidence>
<feature type="transmembrane region" description="Helical" evidence="10">
    <location>
        <begin position="159"/>
        <end position="180"/>
    </location>
</feature>
<keyword evidence="6 8" id="KW-0675">Receptor</keyword>
<evidence type="ECO:0000313" key="12">
    <source>
        <dbReference type="EMBL" id="AUB29347.1"/>
    </source>
</evidence>
<feature type="transmembrane region" description="Helical" evidence="10">
    <location>
        <begin position="316"/>
        <end position="338"/>
    </location>
</feature>
<sequence>MAFTPTSYTNNTTMLPSANASTSLSAEETEVILRKLNDEKAVQYLPVIIYMMVLLLVGTVGNIVVFFVYWNKKTKSSSHFFILNLAVLDLLTCLVGMPTEVADLRYPYMFYAPAACKLLRFSESVSTIGSSITLIAVAFDRYYRICKLGKQISVKTAKIICVIAILIGVLTSWPACIIFGEKTVDVGVEGIVGVDCSTDDSMRHTLYPTLYYGVLFLLFVACVIFFTVIYSKIGAVIWTRKKIKIGEKAPEVPPSKDRTFNDSTASDRVSSDPISTEMSSDQEANWDDTRRNSTASRNVFKKRGQKHQIRVTRTTVVLFAVTVAYVVSFLPFLIFMVVRSIKRDFESGLDPAGEVAYKFGSKSYFINNAINPVIYSFLNVNFRKDTKALFKRCLACCCCRNRDV</sequence>
<keyword evidence="5 10" id="KW-0472">Membrane</keyword>
<dbReference type="PANTHER" id="PTHR24238:SF47">
    <property type="entry name" value="ECDYSTEROIDS_DOPAMINE RECEPTOR-RELATED"/>
    <property type="match status" value="1"/>
</dbReference>